<reference evidence="4" key="1">
    <citation type="submission" date="2016-10" db="EMBL/GenBank/DDBJ databases">
        <authorList>
            <person name="Varghese N."/>
            <person name="Submissions S."/>
        </authorList>
    </citation>
    <scope>NUCLEOTIDE SEQUENCE [LARGE SCALE GENOMIC DNA]</scope>
    <source>
        <strain evidence="4">ATCC 25963</strain>
    </source>
</reference>
<feature type="compositionally biased region" description="Basic and acidic residues" evidence="1">
    <location>
        <begin position="1"/>
        <end position="19"/>
    </location>
</feature>
<dbReference type="GO" id="GO:0031177">
    <property type="term" value="F:phosphopantetheine binding"/>
    <property type="evidence" value="ECO:0007669"/>
    <property type="project" value="TreeGrafter"/>
</dbReference>
<dbReference type="GO" id="GO:0005737">
    <property type="term" value="C:cytoplasm"/>
    <property type="evidence" value="ECO:0007669"/>
    <property type="project" value="TreeGrafter"/>
</dbReference>
<dbReference type="STRING" id="54.SAMN02745121_04295"/>
<protein>
    <submittedName>
        <fullName evidence="3">AMP-binding enzyme</fullName>
    </submittedName>
</protein>
<feature type="region of interest" description="Disordered" evidence="1">
    <location>
        <begin position="1"/>
        <end position="33"/>
    </location>
</feature>
<sequence length="151" mass="16402">MSMHDESRDVWGVEPRSERNVAAQQDPGSPDDAGDVLCRAAVADPKSPTGHLPLLTSDELRQLAGWNDTAVAYPPARCIHELFEDQAARTPDAVALVFGDRQLTYRELDERSNQLAHHLRGLGVGPEVLVALCVERSLEMVVGLLAILKAG</sequence>
<evidence type="ECO:0000256" key="1">
    <source>
        <dbReference type="SAM" id="MobiDB-lite"/>
    </source>
</evidence>
<dbReference type="PANTHER" id="PTHR45527:SF1">
    <property type="entry name" value="FATTY ACID SYNTHASE"/>
    <property type="match status" value="1"/>
</dbReference>
<evidence type="ECO:0000259" key="2">
    <source>
        <dbReference type="Pfam" id="PF00501"/>
    </source>
</evidence>
<gene>
    <name evidence="3" type="ORF">SAMN02745121_04295</name>
</gene>
<feature type="non-terminal residue" evidence="3">
    <location>
        <position position="151"/>
    </location>
</feature>
<dbReference type="Proteomes" id="UP000199400">
    <property type="component" value="Unassembled WGS sequence"/>
</dbReference>
<keyword evidence="4" id="KW-1185">Reference proteome</keyword>
<dbReference type="EMBL" id="FOMX01000014">
    <property type="protein sequence ID" value="SFE45800.1"/>
    <property type="molecule type" value="Genomic_DNA"/>
</dbReference>
<dbReference type="AlphaFoldDB" id="A0A1I2ASE4"/>
<dbReference type="SUPFAM" id="SSF56801">
    <property type="entry name" value="Acetyl-CoA synthetase-like"/>
    <property type="match status" value="1"/>
</dbReference>
<organism evidence="3 4">
    <name type="scientific">Nannocystis exedens</name>
    <dbReference type="NCBI Taxonomy" id="54"/>
    <lineage>
        <taxon>Bacteria</taxon>
        <taxon>Pseudomonadati</taxon>
        <taxon>Myxococcota</taxon>
        <taxon>Polyangia</taxon>
        <taxon>Nannocystales</taxon>
        <taxon>Nannocystaceae</taxon>
        <taxon>Nannocystis</taxon>
    </lineage>
</organism>
<accession>A0A1I2ASE4</accession>
<dbReference type="InterPro" id="IPR042099">
    <property type="entry name" value="ANL_N_sf"/>
</dbReference>
<dbReference type="Gene3D" id="3.40.50.12780">
    <property type="entry name" value="N-terminal domain of ligase-like"/>
    <property type="match status" value="1"/>
</dbReference>
<name>A0A1I2ASE4_9BACT</name>
<dbReference type="GO" id="GO:0043041">
    <property type="term" value="P:amino acid activation for nonribosomal peptide biosynthetic process"/>
    <property type="evidence" value="ECO:0007669"/>
    <property type="project" value="TreeGrafter"/>
</dbReference>
<evidence type="ECO:0000313" key="4">
    <source>
        <dbReference type="Proteomes" id="UP000199400"/>
    </source>
</evidence>
<dbReference type="GO" id="GO:0044550">
    <property type="term" value="P:secondary metabolite biosynthetic process"/>
    <property type="evidence" value="ECO:0007669"/>
    <property type="project" value="TreeGrafter"/>
</dbReference>
<feature type="domain" description="AMP-dependent synthetase/ligase" evidence="2">
    <location>
        <begin position="83"/>
        <end position="151"/>
    </location>
</feature>
<dbReference type="InterPro" id="IPR000873">
    <property type="entry name" value="AMP-dep_synth/lig_dom"/>
</dbReference>
<dbReference type="PANTHER" id="PTHR45527">
    <property type="entry name" value="NONRIBOSOMAL PEPTIDE SYNTHETASE"/>
    <property type="match status" value="1"/>
</dbReference>
<evidence type="ECO:0000313" key="3">
    <source>
        <dbReference type="EMBL" id="SFE45800.1"/>
    </source>
</evidence>
<proteinExistence type="predicted"/>
<dbReference type="Pfam" id="PF00501">
    <property type="entry name" value="AMP-binding"/>
    <property type="match status" value="1"/>
</dbReference>